<keyword evidence="4 11" id="KW-0548">Nucleotidyltransferase</keyword>
<evidence type="ECO:0000313" key="12">
    <source>
        <dbReference type="Proteomes" id="UP000832011"/>
    </source>
</evidence>
<dbReference type="CDD" id="cd18138">
    <property type="entry name" value="HLD_clamp_pol_III_delta"/>
    <property type="match status" value="1"/>
</dbReference>
<dbReference type="GO" id="GO:0003887">
    <property type="term" value="F:DNA-directed DNA polymerase activity"/>
    <property type="evidence" value="ECO:0007669"/>
    <property type="project" value="UniProtKB-EC"/>
</dbReference>
<dbReference type="InterPro" id="IPR005790">
    <property type="entry name" value="DNA_polIII_delta"/>
</dbReference>
<dbReference type="Pfam" id="PF06144">
    <property type="entry name" value="DNA_pol3_delta"/>
    <property type="match status" value="1"/>
</dbReference>
<dbReference type="InterPro" id="IPR008921">
    <property type="entry name" value="DNA_pol3_clamp-load_cplx_C"/>
</dbReference>
<evidence type="ECO:0000259" key="10">
    <source>
        <dbReference type="Pfam" id="PF21694"/>
    </source>
</evidence>
<dbReference type="Proteomes" id="UP000832011">
    <property type="component" value="Chromosome"/>
</dbReference>
<comment type="catalytic activity">
    <reaction evidence="8">
        <text>DNA(n) + a 2'-deoxyribonucleoside 5'-triphosphate = DNA(n+1) + diphosphate</text>
        <dbReference type="Rhea" id="RHEA:22508"/>
        <dbReference type="Rhea" id="RHEA-COMP:17339"/>
        <dbReference type="Rhea" id="RHEA-COMP:17340"/>
        <dbReference type="ChEBI" id="CHEBI:33019"/>
        <dbReference type="ChEBI" id="CHEBI:61560"/>
        <dbReference type="ChEBI" id="CHEBI:173112"/>
        <dbReference type="EC" id="2.7.7.7"/>
    </reaction>
</comment>
<evidence type="ECO:0000259" key="9">
    <source>
        <dbReference type="Pfam" id="PF06144"/>
    </source>
</evidence>
<keyword evidence="5" id="KW-0235">DNA replication</keyword>
<evidence type="ECO:0000256" key="6">
    <source>
        <dbReference type="ARBA" id="ARBA00022932"/>
    </source>
</evidence>
<dbReference type="RefSeq" id="WP_108721564.1">
    <property type="nucleotide sequence ID" value="NZ_CABKVG010000010.1"/>
</dbReference>
<dbReference type="Pfam" id="PF21694">
    <property type="entry name" value="DNA_pol3_delta_C"/>
    <property type="match status" value="1"/>
</dbReference>
<dbReference type="InterPro" id="IPR010372">
    <property type="entry name" value="DNA_pol3_delta_N"/>
</dbReference>
<dbReference type="Gene3D" id="1.10.8.60">
    <property type="match status" value="1"/>
</dbReference>
<dbReference type="Gene3D" id="3.40.50.300">
    <property type="entry name" value="P-loop containing nucleotide triphosphate hydrolases"/>
    <property type="match status" value="1"/>
</dbReference>
<dbReference type="SUPFAM" id="SSF52540">
    <property type="entry name" value="P-loop containing nucleoside triphosphate hydrolases"/>
    <property type="match status" value="1"/>
</dbReference>
<sequence length="336" mass="37226">MQDVAWFKALKQPLAAAYLVYGEEDLLRIEAVDALRAAARAQEYFDKQVLQVEGHFDWSLLKEAAQSMGLFAERKLIEIHIPTGKPGKEGGEALLQAAAQFSPDTVTVLVLPGMDKTQQKSKWFQAWLQAASALECKEVGAKQLPQWIAGRLQQQGLQIDRDALDVLAERVEGNLLAAKQEIDKLALLHPDGGQINLQQAQQAVADVARFDVFDLAQSWMLGNAQRVLHLCASLQAEGDEPVLLLWAVSEDLRALLRLKAMQAQGEGEQTIRRNLRLWGDKYFWAERALRRIGVKNTLAALQTCAAIDRQIKGAEAGVAWQTTEQLLLDLCQGKAA</sequence>
<gene>
    <name evidence="11" type="primary">holA</name>
    <name evidence="11" type="ORF">LVJ82_14585</name>
</gene>
<dbReference type="PANTHER" id="PTHR34388:SF1">
    <property type="entry name" value="DNA POLYMERASE III SUBUNIT DELTA"/>
    <property type="match status" value="1"/>
</dbReference>
<dbReference type="InterPro" id="IPR048466">
    <property type="entry name" value="DNA_pol3_delta-like_C"/>
</dbReference>
<dbReference type="Gene3D" id="1.20.272.10">
    <property type="match status" value="1"/>
</dbReference>
<evidence type="ECO:0000256" key="8">
    <source>
        <dbReference type="ARBA" id="ARBA00049244"/>
    </source>
</evidence>
<dbReference type="SUPFAM" id="SSF48019">
    <property type="entry name" value="post-AAA+ oligomerization domain-like"/>
    <property type="match status" value="1"/>
</dbReference>
<comment type="similarity">
    <text evidence="7">Belongs to the DNA polymerase HolA subunit family.</text>
</comment>
<keyword evidence="6" id="KW-0239">DNA-directed DNA polymerase</keyword>
<feature type="domain" description="DNA polymerase III delta subunit-like C-terminal" evidence="10">
    <location>
        <begin position="211"/>
        <end position="313"/>
    </location>
</feature>
<evidence type="ECO:0000256" key="7">
    <source>
        <dbReference type="ARBA" id="ARBA00034754"/>
    </source>
</evidence>
<dbReference type="PANTHER" id="PTHR34388">
    <property type="entry name" value="DNA POLYMERASE III SUBUNIT DELTA"/>
    <property type="match status" value="1"/>
</dbReference>
<accession>A0ABY4E693</accession>
<name>A0ABY4E693_9NEIS</name>
<reference evidence="11 12" key="1">
    <citation type="journal article" date="2022" name="Res Sq">
        <title>Evolution of multicellular longitudinally dividing oral cavity symbionts (Neisseriaceae).</title>
        <authorList>
            <person name="Nyongesa S."/>
            <person name="Weber P."/>
            <person name="Bernet E."/>
            <person name="Pullido F."/>
            <person name="Nieckarz M."/>
            <person name="Delaby M."/>
            <person name="Nieves C."/>
            <person name="Viehboeck T."/>
            <person name="Krause N."/>
            <person name="Rivera-Millot A."/>
            <person name="Nakamura A."/>
            <person name="Vischer N."/>
            <person name="VanNieuwenhze M."/>
            <person name="Brun Y."/>
            <person name="Cava F."/>
            <person name="Bulgheresi S."/>
            <person name="Veyrier F."/>
        </authorList>
    </citation>
    <scope>NUCLEOTIDE SEQUENCE [LARGE SCALE GENOMIC DNA]</scope>
    <source>
        <strain evidence="11 12">SN4</strain>
    </source>
</reference>
<proteinExistence type="inferred from homology"/>
<protein>
    <recommendedName>
        <fullName evidence="2">DNA polymerase III subunit delta</fullName>
        <ecNumber evidence="1">2.7.7.7</ecNumber>
    </recommendedName>
</protein>
<evidence type="ECO:0000256" key="3">
    <source>
        <dbReference type="ARBA" id="ARBA00022679"/>
    </source>
</evidence>
<evidence type="ECO:0000256" key="4">
    <source>
        <dbReference type="ARBA" id="ARBA00022695"/>
    </source>
</evidence>
<feature type="domain" description="DNA polymerase III delta N-terminal" evidence="9">
    <location>
        <begin position="18"/>
        <end position="137"/>
    </location>
</feature>
<organism evidence="11 12">
    <name type="scientific">Vitreoscilla massiliensis</name>
    <dbReference type="NCBI Taxonomy" id="1689272"/>
    <lineage>
        <taxon>Bacteria</taxon>
        <taxon>Pseudomonadati</taxon>
        <taxon>Pseudomonadota</taxon>
        <taxon>Betaproteobacteria</taxon>
        <taxon>Neisseriales</taxon>
        <taxon>Neisseriaceae</taxon>
        <taxon>Vitreoscilla</taxon>
    </lineage>
</organism>
<keyword evidence="12" id="KW-1185">Reference proteome</keyword>
<keyword evidence="3 11" id="KW-0808">Transferase</keyword>
<dbReference type="NCBIfam" id="TIGR01128">
    <property type="entry name" value="holA"/>
    <property type="match status" value="1"/>
</dbReference>
<dbReference type="InterPro" id="IPR027417">
    <property type="entry name" value="P-loop_NTPase"/>
</dbReference>
<dbReference type="EC" id="2.7.7.7" evidence="1"/>
<dbReference type="EMBL" id="CP091511">
    <property type="protein sequence ID" value="UOO91282.1"/>
    <property type="molecule type" value="Genomic_DNA"/>
</dbReference>
<evidence type="ECO:0000256" key="2">
    <source>
        <dbReference type="ARBA" id="ARBA00017703"/>
    </source>
</evidence>
<evidence type="ECO:0000313" key="11">
    <source>
        <dbReference type="EMBL" id="UOO91282.1"/>
    </source>
</evidence>
<evidence type="ECO:0000256" key="1">
    <source>
        <dbReference type="ARBA" id="ARBA00012417"/>
    </source>
</evidence>
<evidence type="ECO:0000256" key="5">
    <source>
        <dbReference type="ARBA" id="ARBA00022705"/>
    </source>
</evidence>